<feature type="binding site" evidence="9">
    <location>
        <position position="137"/>
    </location>
    <ligand>
        <name>Ca(2+)</name>
        <dbReference type="ChEBI" id="CHEBI:29108"/>
        <label>1</label>
    </ligand>
</feature>
<dbReference type="PRINTS" id="PR00461">
    <property type="entry name" value="PLPEROXIDASE"/>
</dbReference>
<evidence type="ECO:0000313" key="15">
    <source>
        <dbReference type="Proteomes" id="UP001604277"/>
    </source>
</evidence>
<keyword evidence="8" id="KW-0408">Iron</keyword>
<dbReference type="PANTHER" id="PTHR31235">
    <property type="entry name" value="PEROXIDASE 25-RELATED"/>
    <property type="match status" value="1"/>
</dbReference>
<dbReference type="GO" id="GO:0046872">
    <property type="term" value="F:metal ion binding"/>
    <property type="evidence" value="ECO:0007669"/>
    <property type="project" value="UniProtKB-KW"/>
</dbReference>
<feature type="binding site" evidence="9">
    <location>
        <position position="144"/>
    </location>
    <ligand>
        <name>Ca(2+)</name>
        <dbReference type="ChEBI" id="CHEBI:29108"/>
        <label>1</label>
    </ligand>
</feature>
<reference evidence="15" key="1">
    <citation type="submission" date="2024-07" db="EMBL/GenBank/DDBJ databases">
        <title>Two chromosome-level genome assemblies of Korean endemic species Abeliophyllum distichum and Forsythia ovata (Oleaceae).</title>
        <authorList>
            <person name="Jang H."/>
        </authorList>
    </citation>
    <scope>NUCLEOTIDE SEQUENCE [LARGE SCALE GENOMIC DNA]</scope>
</reference>
<dbReference type="EC" id="1.11.1.7" evidence="3"/>
<dbReference type="GO" id="GO:0140825">
    <property type="term" value="F:lactoperoxidase activity"/>
    <property type="evidence" value="ECO:0007669"/>
    <property type="project" value="UniProtKB-EC"/>
</dbReference>
<comment type="similarity">
    <text evidence="12">Belongs to the peroxidase family.</text>
</comment>
<evidence type="ECO:0000256" key="1">
    <source>
        <dbReference type="ARBA" id="ARBA00000189"/>
    </source>
</evidence>
<evidence type="ECO:0000259" key="13">
    <source>
        <dbReference type="PROSITE" id="PS50873"/>
    </source>
</evidence>
<dbReference type="Gene3D" id="1.10.520.10">
    <property type="match status" value="1"/>
</dbReference>
<proteinExistence type="inferred from homology"/>
<keyword evidence="7" id="KW-0560">Oxidoreductase</keyword>
<comment type="catalytic activity">
    <reaction evidence="1">
        <text>2 a phenolic donor + H2O2 = 2 a phenolic radical donor + 2 H2O</text>
        <dbReference type="Rhea" id="RHEA:56136"/>
        <dbReference type="ChEBI" id="CHEBI:15377"/>
        <dbReference type="ChEBI" id="CHEBI:16240"/>
        <dbReference type="ChEBI" id="CHEBI:139520"/>
        <dbReference type="ChEBI" id="CHEBI:139521"/>
        <dbReference type="EC" id="1.11.1.7"/>
    </reaction>
</comment>
<name>A0ABD1U4N7_9LAMI</name>
<feature type="domain" description="Plant heme peroxidase family profile" evidence="13">
    <location>
        <begin position="95"/>
        <end position="196"/>
    </location>
</feature>
<dbReference type="InterPro" id="IPR010255">
    <property type="entry name" value="Haem_peroxidase_sf"/>
</dbReference>
<accession>A0ABD1U4N7</accession>
<comment type="cofactor">
    <cofactor evidence="9">
        <name>Ca(2+)</name>
        <dbReference type="ChEBI" id="CHEBI:29108"/>
    </cofactor>
    <text evidence="9">Binds 2 calcium ions per subunit.</text>
</comment>
<comment type="cofactor">
    <cofactor evidence="2">
        <name>heme b</name>
        <dbReference type="ChEBI" id="CHEBI:60344"/>
    </cofactor>
</comment>
<dbReference type="EMBL" id="JBFOLJ010000007">
    <property type="protein sequence ID" value="KAL2519952.1"/>
    <property type="molecule type" value="Genomic_DNA"/>
</dbReference>
<evidence type="ECO:0000256" key="11">
    <source>
        <dbReference type="PIRSR" id="PIRSR600823-5"/>
    </source>
</evidence>
<dbReference type="AlphaFoldDB" id="A0ABD1U4N7"/>
<feature type="site" description="Transition state stabilizer" evidence="10">
    <location>
        <position position="132"/>
    </location>
</feature>
<feature type="binding site" evidence="9">
    <location>
        <position position="140"/>
    </location>
    <ligand>
        <name>Ca(2+)</name>
        <dbReference type="ChEBI" id="CHEBI:29108"/>
        <label>1</label>
    </ligand>
</feature>
<feature type="disulfide bond" evidence="11">
    <location>
        <begin position="138"/>
        <end position="143"/>
    </location>
</feature>
<organism evidence="14 15">
    <name type="scientific">Forsythia ovata</name>
    <dbReference type="NCBI Taxonomy" id="205694"/>
    <lineage>
        <taxon>Eukaryota</taxon>
        <taxon>Viridiplantae</taxon>
        <taxon>Streptophyta</taxon>
        <taxon>Embryophyta</taxon>
        <taxon>Tracheophyta</taxon>
        <taxon>Spermatophyta</taxon>
        <taxon>Magnoliopsida</taxon>
        <taxon>eudicotyledons</taxon>
        <taxon>Gunneridae</taxon>
        <taxon>Pentapetalae</taxon>
        <taxon>asterids</taxon>
        <taxon>lamiids</taxon>
        <taxon>Lamiales</taxon>
        <taxon>Oleaceae</taxon>
        <taxon>Forsythieae</taxon>
        <taxon>Forsythia</taxon>
    </lineage>
</organism>
<comment type="caution">
    <text evidence="14">The sequence shown here is derived from an EMBL/GenBank/DDBJ whole genome shotgun (WGS) entry which is preliminary data.</text>
</comment>
<feature type="binding site" evidence="9">
    <location>
        <position position="142"/>
    </location>
    <ligand>
        <name>Ca(2+)</name>
        <dbReference type="ChEBI" id="CHEBI:29108"/>
        <label>1</label>
    </ligand>
</feature>
<dbReference type="Pfam" id="PF00141">
    <property type="entry name" value="peroxidase"/>
    <property type="match status" value="1"/>
</dbReference>
<protein>
    <recommendedName>
        <fullName evidence="3">peroxidase</fullName>
        <ecNumber evidence="3">1.11.1.7</ecNumber>
    </recommendedName>
</protein>
<keyword evidence="6 9" id="KW-0479">Metal-binding</keyword>
<keyword evidence="9" id="KW-0106">Calcium</keyword>
<evidence type="ECO:0000256" key="7">
    <source>
        <dbReference type="ARBA" id="ARBA00023002"/>
    </source>
</evidence>
<evidence type="ECO:0000256" key="6">
    <source>
        <dbReference type="ARBA" id="ARBA00022723"/>
    </source>
</evidence>
<evidence type="ECO:0000256" key="12">
    <source>
        <dbReference type="RuleBase" id="RU004241"/>
    </source>
</evidence>
<evidence type="ECO:0000256" key="9">
    <source>
        <dbReference type="PIRSR" id="PIRSR600823-3"/>
    </source>
</evidence>
<evidence type="ECO:0000256" key="3">
    <source>
        <dbReference type="ARBA" id="ARBA00012313"/>
    </source>
</evidence>
<dbReference type="SUPFAM" id="SSF48113">
    <property type="entry name" value="Heme-dependent peroxidases"/>
    <property type="match status" value="1"/>
</dbReference>
<evidence type="ECO:0000256" key="4">
    <source>
        <dbReference type="ARBA" id="ARBA00022559"/>
    </source>
</evidence>
<sequence>MGIGYAEFSGGARNLMLRGPQTVVDREASRGEIISYPLGARNSCPPAEVILDCPPADTSAGGQSFLVPKGQEIKTRPSHKALIHDVFIVLISPGQPNVGFYSKTCPDAEKIINSVVKEATLSNPKIPPVLLRLHFDDCFVEGCDGFILIDEVPDLERGIDGHQGVEGFGEIKRAKDQLERDGRISSSILVDDMLEVDDPIDTLKSKFRRNGL</sequence>
<evidence type="ECO:0000313" key="14">
    <source>
        <dbReference type="EMBL" id="KAL2519952.1"/>
    </source>
</evidence>
<keyword evidence="5" id="KW-0349">Heme</keyword>
<evidence type="ECO:0000256" key="2">
    <source>
        <dbReference type="ARBA" id="ARBA00001970"/>
    </source>
</evidence>
<dbReference type="InterPro" id="IPR000823">
    <property type="entry name" value="Peroxidase_pln"/>
</dbReference>
<keyword evidence="15" id="KW-1185">Reference proteome</keyword>
<evidence type="ECO:0000256" key="10">
    <source>
        <dbReference type="PIRSR" id="PIRSR600823-4"/>
    </source>
</evidence>
<dbReference type="PROSITE" id="PS50873">
    <property type="entry name" value="PEROXIDASE_4"/>
    <property type="match status" value="1"/>
</dbReference>
<dbReference type="Proteomes" id="UP001604277">
    <property type="component" value="Unassembled WGS sequence"/>
</dbReference>
<gene>
    <name evidence="14" type="ORF">Fot_23875</name>
</gene>
<keyword evidence="4 14" id="KW-0575">Peroxidase</keyword>
<dbReference type="InterPro" id="IPR002016">
    <property type="entry name" value="Haem_peroxidase"/>
</dbReference>
<keyword evidence="11" id="KW-1015">Disulfide bond</keyword>
<evidence type="ECO:0000256" key="5">
    <source>
        <dbReference type="ARBA" id="ARBA00022617"/>
    </source>
</evidence>
<evidence type="ECO:0000256" key="8">
    <source>
        <dbReference type="ARBA" id="ARBA00023004"/>
    </source>
</evidence>